<proteinExistence type="inferred from homology"/>
<dbReference type="AlphaFoldDB" id="A0A2N5HSM3"/>
<gene>
    <name evidence="5" type="ORF">CVD27_03685</name>
</gene>
<dbReference type="Pfam" id="PF07905">
    <property type="entry name" value="PucR"/>
    <property type="match status" value="1"/>
</dbReference>
<reference evidence="5 6" key="1">
    <citation type="submission" date="2017-11" db="EMBL/GenBank/DDBJ databases">
        <title>Comparitive Functional Genomics of Dry Heat Resistant strains isolated from the Viking Spacecraft.</title>
        <authorList>
            <person name="Seuylemezian A."/>
            <person name="Cooper K."/>
            <person name="Vaishampayan P."/>
        </authorList>
    </citation>
    <scope>NUCLEOTIDE SEQUENCE [LARGE SCALE GENOMIC DNA]</scope>
    <source>
        <strain evidence="5 6">V32-6</strain>
    </source>
</reference>
<dbReference type="Proteomes" id="UP000234950">
    <property type="component" value="Unassembled WGS sequence"/>
</dbReference>
<comment type="similarity">
    <text evidence="1">Belongs to the CdaR family.</text>
</comment>
<evidence type="ECO:0000313" key="5">
    <source>
        <dbReference type="EMBL" id="PLS08513.1"/>
    </source>
</evidence>
<name>A0A2N5HSM3_9BACI</name>
<dbReference type="InterPro" id="IPR041522">
    <property type="entry name" value="CdaR_GGDEF"/>
</dbReference>
<dbReference type="Pfam" id="PF13556">
    <property type="entry name" value="HTH_30"/>
    <property type="match status" value="1"/>
</dbReference>
<dbReference type="Pfam" id="PF17853">
    <property type="entry name" value="GGDEF_2"/>
    <property type="match status" value="1"/>
</dbReference>
<evidence type="ECO:0000313" key="6">
    <source>
        <dbReference type="Proteomes" id="UP000234950"/>
    </source>
</evidence>
<evidence type="ECO:0000256" key="1">
    <source>
        <dbReference type="ARBA" id="ARBA00006754"/>
    </source>
</evidence>
<feature type="domain" description="PucR C-terminal helix-turn-helix" evidence="3">
    <location>
        <begin position="469"/>
        <end position="527"/>
    </location>
</feature>
<dbReference type="InterPro" id="IPR025736">
    <property type="entry name" value="PucR_C-HTH_dom"/>
</dbReference>
<evidence type="ECO:0000259" key="2">
    <source>
        <dbReference type="Pfam" id="PF07905"/>
    </source>
</evidence>
<dbReference type="PANTHER" id="PTHR33744">
    <property type="entry name" value="CARBOHYDRATE DIACID REGULATOR"/>
    <property type="match status" value="1"/>
</dbReference>
<feature type="domain" description="CdaR GGDEF-like" evidence="4">
    <location>
        <begin position="285"/>
        <end position="415"/>
    </location>
</feature>
<organism evidence="5 6">
    <name type="scientific">Neobacillus cucumis</name>
    <dbReference type="NCBI Taxonomy" id="1740721"/>
    <lineage>
        <taxon>Bacteria</taxon>
        <taxon>Bacillati</taxon>
        <taxon>Bacillota</taxon>
        <taxon>Bacilli</taxon>
        <taxon>Bacillales</taxon>
        <taxon>Bacillaceae</taxon>
        <taxon>Neobacillus</taxon>
    </lineage>
</organism>
<evidence type="ECO:0000259" key="4">
    <source>
        <dbReference type="Pfam" id="PF17853"/>
    </source>
</evidence>
<dbReference type="EMBL" id="PGVE01000017">
    <property type="protein sequence ID" value="PLS08513.1"/>
    <property type="molecule type" value="Genomic_DNA"/>
</dbReference>
<feature type="domain" description="Purine catabolism PurC-like" evidence="2">
    <location>
        <begin position="5"/>
        <end position="122"/>
    </location>
</feature>
<accession>A0A2N5HSM3</accession>
<protein>
    <submittedName>
        <fullName evidence="5">PucR family transcriptional regulator</fullName>
    </submittedName>
</protein>
<dbReference type="InterPro" id="IPR042070">
    <property type="entry name" value="PucR_C-HTH_sf"/>
</dbReference>
<dbReference type="OrthoDB" id="142218at2"/>
<comment type="caution">
    <text evidence="5">The sequence shown here is derived from an EMBL/GenBank/DDBJ whole genome shotgun (WGS) entry which is preliminary data.</text>
</comment>
<evidence type="ECO:0000259" key="3">
    <source>
        <dbReference type="Pfam" id="PF13556"/>
    </source>
</evidence>
<sequence length="533" mass="60819">MKIFELLTIPQLAGMRIIAGKAGKDREVESVNMMDAPDIIQFLNKNEFLVTTAYHLKDHPHMLSELVTAMAEQGCAGLGIKTKRFLNEVPAEVISLADQLTLPIIELPLELSLGQIVNFTFQTILDKRAAELKLVLETHKQFTNIIMQGKGIQLLLQDLSKMINRPVQLIDQHMKPISQPITELDFHSLLDGISIPPTKISPISLTTIASKQDFTLFPVHISEKKYGFLIIIGEIKKTDQFTLLTIEQAANVISFSLIKENALRQHDRSIRNDFFLHFLDGTLSSQDEITGRAAEFSLQNNQMYICAVGKIDGELHHPTYTQQHEKADDLYDFIEGELSTKKHGIHFFKKGESCILLFEVHEDRMNPGTYVESNLIELQNRVSSYFGNTISFGVSTLCQNFLQTKSAYKEAVDALSQGKLSKKKEYIQTYHTKDIMELMRQIPQEDLRNFYAFALEGFKETKIEEEQSLLETLLVYLETHCQISETAKRLFVHRNTVVYRIEKCEEILGKSLKDPETTLQIRLALRIKSLIEK</sequence>
<dbReference type="Gene3D" id="1.10.10.2840">
    <property type="entry name" value="PucR C-terminal helix-turn-helix domain"/>
    <property type="match status" value="1"/>
</dbReference>
<dbReference type="InterPro" id="IPR051448">
    <property type="entry name" value="CdaR-like_regulators"/>
</dbReference>
<dbReference type="InterPro" id="IPR012914">
    <property type="entry name" value="PucR_dom"/>
</dbReference>
<dbReference type="RefSeq" id="WP_101646531.1">
    <property type="nucleotide sequence ID" value="NZ_PGVE01000017.1"/>
</dbReference>
<keyword evidence="6" id="KW-1185">Reference proteome</keyword>
<dbReference type="PANTHER" id="PTHR33744:SF1">
    <property type="entry name" value="DNA-BINDING TRANSCRIPTIONAL ACTIVATOR ADER"/>
    <property type="match status" value="1"/>
</dbReference>